<keyword evidence="5" id="KW-0297">G-protein coupled receptor</keyword>
<feature type="transmembrane region" description="Helical" evidence="6">
    <location>
        <begin position="61"/>
        <end position="81"/>
    </location>
</feature>
<sequence>LSIGNSSEMENITFNQSSVIFINNGTDENISLNFTNISQSQYTTNSDEDNWLKVFQFVLEVLSYIVIGLGLIGNTLAFLVFSKEKVLNTRVFLLKTLTITDSTFLLLMFLFVMLLNQWEEFIKLGAVQDHIATLYDVQTPIVSTAGTLTTWMVVLVTIDRYIHITNPLGATTLLTVKRMKWTVGSLVVGACLYNVPRFFKWAYLLLASDTCLLQCNPSYNLIYQVILNA</sequence>
<keyword evidence="5" id="KW-0675">Receptor</keyword>
<dbReference type="InterPro" id="IPR052954">
    <property type="entry name" value="GPCR-Ligand_Int"/>
</dbReference>
<comment type="similarity">
    <text evidence="5">Belongs to the G-protein coupled receptor 1 family.</text>
</comment>
<dbReference type="Proteomes" id="UP000749559">
    <property type="component" value="Unassembled WGS sequence"/>
</dbReference>
<dbReference type="PANTHER" id="PTHR46641">
    <property type="entry name" value="FMRFAMIDE RECEPTOR-RELATED"/>
    <property type="match status" value="1"/>
</dbReference>
<evidence type="ECO:0000313" key="8">
    <source>
        <dbReference type="EMBL" id="CAH1783450.1"/>
    </source>
</evidence>
<evidence type="ECO:0000313" key="9">
    <source>
        <dbReference type="Proteomes" id="UP000749559"/>
    </source>
</evidence>
<dbReference type="SUPFAM" id="SSF81321">
    <property type="entry name" value="Family A G protein-coupled receptor-like"/>
    <property type="match status" value="1"/>
</dbReference>
<evidence type="ECO:0000256" key="3">
    <source>
        <dbReference type="ARBA" id="ARBA00022989"/>
    </source>
</evidence>
<evidence type="ECO:0000256" key="2">
    <source>
        <dbReference type="ARBA" id="ARBA00022692"/>
    </source>
</evidence>
<organism evidence="8 9">
    <name type="scientific">Owenia fusiformis</name>
    <name type="common">Polychaete worm</name>
    <dbReference type="NCBI Taxonomy" id="6347"/>
    <lineage>
        <taxon>Eukaryota</taxon>
        <taxon>Metazoa</taxon>
        <taxon>Spiralia</taxon>
        <taxon>Lophotrochozoa</taxon>
        <taxon>Annelida</taxon>
        <taxon>Polychaeta</taxon>
        <taxon>Sedentaria</taxon>
        <taxon>Canalipalpata</taxon>
        <taxon>Sabellida</taxon>
        <taxon>Oweniida</taxon>
        <taxon>Oweniidae</taxon>
        <taxon>Owenia</taxon>
    </lineage>
</organism>
<dbReference type="AlphaFoldDB" id="A0A8S4NQ13"/>
<proteinExistence type="inferred from homology"/>
<keyword evidence="9" id="KW-1185">Reference proteome</keyword>
<feature type="transmembrane region" description="Helical" evidence="6">
    <location>
        <begin position="93"/>
        <end position="115"/>
    </location>
</feature>
<dbReference type="InterPro" id="IPR017452">
    <property type="entry name" value="GPCR_Rhodpsn_7TM"/>
</dbReference>
<gene>
    <name evidence="8" type="ORF">OFUS_LOCUS9795</name>
</gene>
<dbReference type="PANTHER" id="PTHR46641:SF2">
    <property type="entry name" value="FMRFAMIDE RECEPTOR"/>
    <property type="match status" value="1"/>
</dbReference>
<keyword evidence="2 5" id="KW-0812">Transmembrane</keyword>
<reference evidence="8" key="1">
    <citation type="submission" date="2022-03" db="EMBL/GenBank/DDBJ databases">
        <authorList>
            <person name="Martin C."/>
        </authorList>
    </citation>
    <scope>NUCLEOTIDE SEQUENCE</scope>
</reference>
<name>A0A8S4NQ13_OWEFU</name>
<feature type="non-terminal residue" evidence="8">
    <location>
        <position position="229"/>
    </location>
</feature>
<protein>
    <recommendedName>
        <fullName evidence="7">G-protein coupled receptors family 1 profile domain-containing protein</fullName>
    </recommendedName>
</protein>
<dbReference type="GO" id="GO:0016020">
    <property type="term" value="C:membrane"/>
    <property type="evidence" value="ECO:0007669"/>
    <property type="project" value="UniProtKB-SubCell"/>
</dbReference>
<keyword evidence="5" id="KW-0807">Transducer</keyword>
<evidence type="ECO:0000256" key="4">
    <source>
        <dbReference type="ARBA" id="ARBA00023136"/>
    </source>
</evidence>
<evidence type="ECO:0000259" key="7">
    <source>
        <dbReference type="PROSITE" id="PS50262"/>
    </source>
</evidence>
<dbReference type="InterPro" id="IPR000276">
    <property type="entry name" value="GPCR_Rhodpsn"/>
</dbReference>
<comment type="subcellular location">
    <subcellularLocation>
        <location evidence="1">Membrane</location>
    </subcellularLocation>
</comment>
<evidence type="ECO:0000256" key="6">
    <source>
        <dbReference type="SAM" id="Phobius"/>
    </source>
</evidence>
<dbReference type="PRINTS" id="PR00237">
    <property type="entry name" value="GPCRRHODOPSN"/>
</dbReference>
<feature type="domain" description="G-protein coupled receptors family 1 profile" evidence="7">
    <location>
        <begin position="73"/>
        <end position="229"/>
    </location>
</feature>
<dbReference type="PROSITE" id="PS00237">
    <property type="entry name" value="G_PROTEIN_RECEP_F1_1"/>
    <property type="match status" value="1"/>
</dbReference>
<feature type="non-terminal residue" evidence="8">
    <location>
        <position position="1"/>
    </location>
</feature>
<dbReference type="EMBL" id="CAIIXF020000005">
    <property type="protein sequence ID" value="CAH1783450.1"/>
    <property type="molecule type" value="Genomic_DNA"/>
</dbReference>
<dbReference type="Pfam" id="PF00001">
    <property type="entry name" value="7tm_1"/>
    <property type="match status" value="1"/>
</dbReference>
<keyword evidence="4 6" id="KW-0472">Membrane</keyword>
<evidence type="ECO:0000256" key="1">
    <source>
        <dbReference type="ARBA" id="ARBA00004370"/>
    </source>
</evidence>
<dbReference type="PROSITE" id="PS50262">
    <property type="entry name" value="G_PROTEIN_RECEP_F1_2"/>
    <property type="match status" value="1"/>
</dbReference>
<dbReference type="Gene3D" id="1.20.1070.10">
    <property type="entry name" value="Rhodopsin 7-helix transmembrane proteins"/>
    <property type="match status" value="1"/>
</dbReference>
<dbReference type="OrthoDB" id="10011262at2759"/>
<keyword evidence="3 6" id="KW-1133">Transmembrane helix</keyword>
<comment type="caution">
    <text evidence="8">The sequence shown here is derived from an EMBL/GenBank/DDBJ whole genome shotgun (WGS) entry which is preliminary data.</text>
</comment>
<evidence type="ECO:0000256" key="5">
    <source>
        <dbReference type="RuleBase" id="RU000688"/>
    </source>
</evidence>
<dbReference type="GO" id="GO:0004930">
    <property type="term" value="F:G protein-coupled receptor activity"/>
    <property type="evidence" value="ECO:0007669"/>
    <property type="project" value="UniProtKB-KW"/>
</dbReference>
<accession>A0A8S4NQ13</accession>